<proteinExistence type="predicted"/>
<evidence type="ECO:0000313" key="1">
    <source>
        <dbReference type="EMBL" id="CAB3394768.1"/>
    </source>
</evidence>
<gene>
    <name evidence="1" type="ORF">FAVT5_3047</name>
</gene>
<keyword evidence="2" id="KW-1185">Reference proteome</keyword>
<sequence length="67" mass="6850">MHAGGRKIVEHGVARVVFWPSPGYDEFARVGDRFGGSGLGGDLDELAAPGAVRGLTVGVSRAAGDAR</sequence>
<accession>A0ACA8ZD78</accession>
<evidence type="ECO:0000313" key="2">
    <source>
        <dbReference type="Proteomes" id="UP000501793"/>
    </source>
</evidence>
<organism evidence="1 2">
    <name type="scientific">Kyrpidia spormannii</name>
    <dbReference type="NCBI Taxonomy" id="2055160"/>
    <lineage>
        <taxon>Bacteria</taxon>
        <taxon>Bacillati</taxon>
        <taxon>Bacillota</taxon>
        <taxon>Bacilli</taxon>
        <taxon>Bacillales</taxon>
        <taxon>Alicyclobacillaceae</taxon>
        <taxon>Kyrpidia</taxon>
    </lineage>
</organism>
<dbReference type="EMBL" id="LR792684">
    <property type="protein sequence ID" value="CAB3394768.1"/>
    <property type="molecule type" value="Genomic_DNA"/>
</dbReference>
<name>A0ACA8ZD78_9BACL</name>
<protein>
    <submittedName>
        <fullName evidence="1">Uncharacterized protein</fullName>
    </submittedName>
</protein>
<dbReference type="Proteomes" id="UP000501793">
    <property type="component" value="Chromosome"/>
</dbReference>
<reference evidence="1" key="1">
    <citation type="submission" date="2020-04" db="EMBL/GenBank/DDBJ databases">
        <authorList>
            <person name="Hogendoorn C."/>
        </authorList>
    </citation>
    <scope>NUCLEOTIDE SEQUENCE</scope>
    <source>
        <strain evidence="1">FAVT5</strain>
    </source>
</reference>